<dbReference type="SUPFAM" id="SSF46785">
    <property type="entry name" value="Winged helix' DNA-binding domain"/>
    <property type="match status" value="1"/>
</dbReference>
<proteinExistence type="inferred from homology"/>
<evidence type="ECO:0000256" key="6">
    <source>
        <dbReference type="ARBA" id="ARBA00022813"/>
    </source>
</evidence>
<dbReference type="GO" id="GO:0006508">
    <property type="term" value="P:proteolysis"/>
    <property type="evidence" value="ECO:0007669"/>
    <property type="project" value="InterPro"/>
</dbReference>
<evidence type="ECO:0000313" key="17">
    <source>
        <dbReference type="Proteomes" id="UP001357733"/>
    </source>
</evidence>
<dbReference type="InterPro" id="IPR039418">
    <property type="entry name" value="LexA-like"/>
</dbReference>
<keyword evidence="8 12" id="KW-0238">DNA-binding</keyword>
<feature type="active site" description="For autocatalytic cleavage activity" evidence="12">
    <location>
        <position position="165"/>
    </location>
</feature>
<comment type="function">
    <text evidence="12">Represses a number of genes involved in the response to DNA damage (SOS response), including recA and lexA. In the presence of single-stranded DNA, RecA interacts with LexA causing an autocatalytic cleavage which disrupts the DNA-binding part of LexA, leading to derepression of the SOS regulon and eventually DNA repair.</text>
</comment>
<evidence type="ECO:0000256" key="2">
    <source>
        <dbReference type="ARBA" id="ARBA00022491"/>
    </source>
</evidence>
<feature type="domain" description="Peptidase S24/S26A/S26B/S26C" evidence="14">
    <location>
        <begin position="86"/>
        <end position="198"/>
    </location>
</feature>
<evidence type="ECO:0000256" key="10">
    <source>
        <dbReference type="ARBA" id="ARBA00023204"/>
    </source>
</evidence>
<dbReference type="GO" id="GO:0004252">
    <property type="term" value="F:serine-type endopeptidase activity"/>
    <property type="evidence" value="ECO:0007669"/>
    <property type="project" value="UniProtKB-UniRule"/>
</dbReference>
<dbReference type="PANTHER" id="PTHR33516:SF2">
    <property type="entry name" value="LEXA REPRESSOR-RELATED"/>
    <property type="match status" value="1"/>
</dbReference>
<dbReference type="Gene3D" id="2.10.109.10">
    <property type="entry name" value="Umud Fragment, subunit A"/>
    <property type="match status" value="1"/>
</dbReference>
<keyword evidence="3 12" id="KW-0235">DNA replication</keyword>
<comment type="caution">
    <text evidence="16">The sequence shown here is derived from an EMBL/GenBank/DDBJ whole genome shotgun (WGS) entry which is preliminary data.</text>
</comment>
<accession>A0AAW9MXK5</accession>
<dbReference type="GO" id="GO:0009432">
    <property type="term" value="P:SOS response"/>
    <property type="evidence" value="ECO:0007669"/>
    <property type="project" value="UniProtKB-UniRule"/>
</dbReference>
<keyword evidence="5 12" id="KW-0378">Hydrolase</keyword>
<dbReference type="FunFam" id="2.10.109.10:FF:000001">
    <property type="entry name" value="LexA repressor"/>
    <property type="match status" value="1"/>
</dbReference>
<comment type="similarity">
    <text evidence="1 12 13">Belongs to the peptidase S24 family.</text>
</comment>
<keyword evidence="7 12" id="KW-0805">Transcription regulation</keyword>
<keyword evidence="4 12" id="KW-0227">DNA damage</keyword>
<evidence type="ECO:0000259" key="15">
    <source>
        <dbReference type="Pfam" id="PF01726"/>
    </source>
</evidence>
<dbReference type="InterPro" id="IPR036388">
    <property type="entry name" value="WH-like_DNA-bd_sf"/>
</dbReference>
<keyword evidence="17" id="KW-1185">Reference proteome</keyword>
<feature type="active site" description="For autocatalytic cleavage activity" evidence="12">
    <location>
        <position position="128"/>
    </location>
</feature>
<dbReference type="SUPFAM" id="SSF51306">
    <property type="entry name" value="LexA/Signal peptidase"/>
    <property type="match status" value="1"/>
</dbReference>
<protein>
    <recommendedName>
        <fullName evidence="12">LexA repressor</fullName>
        <ecNumber evidence="12">3.4.21.88</ecNumber>
    </recommendedName>
</protein>
<dbReference type="GO" id="GO:0045892">
    <property type="term" value="P:negative regulation of DNA-templated transcription"/>
    <property type="evidence" value="ECO:0007669"/>
    <property type="project" value="UniProtKB-UniRule"/>
</dbReference>
<dbReference type="InterPro" id="IPR036286">
    <property type="entry name" value="LexA/Signal_pep-like_sf"/>
</dbReference>
<dbReference type="Gene3D" id="1.10.10.10">
    <property type="entry name" value="Winged helix-like DNA-binding domain superfamily/Winged helix DNA-binding domain"/>
    <property type="match status" value="1"/>
</dbReference>
<dbReference type="Pfam" id="PF01726">
    <property type="entry name" value="LexA_DNA_bind"/>
    <property type="match status" value="1"/>
</dbReference>
<evidence type="ECO:0000256" key="5">
    <source>
        <dbReference type="ARBA" id="ARBA00022801"/>
    </source>
</evidence>
<dbReference type="Pfam" id="PF00717">
    <property type="entry name" value="Peptidase_S24"/>
    <property type="match status" value="1"/>
</dbReference>
<keyword evidence="10 12" id="KW-0234">DNA repair</keyword>
<evidence type="ECO:0000256" key="1">
    <source>
        <dbReference type="ARBA" id="ARBA00007484"/>
    </source>
</evidence>
<dbReference type="RefSeq" id="WP_324619792.1">
    <property type="nucleotide sequence ID" value="NZ_JAYKOT010000003.1"/>
</dbReference>
<dbReference type="InterPro" id="IPR006197">
    <property type="entry name" value="Peptidase_S24_LexA"/>
</dbReference>
<evidence type="ECO:0000256" key="7">
    <source>
        <dbReference type="ARBA" id="ARBA00023015"/>
    </source>
</evidence>
<dbReference type="EMBL" id="JAYKOT010000003">
    <property type="protein sequence ID" value="MEB3429613.1"/>
    <property type="molecule type" value="Genomic_DNA"/>
</dbReference>
<dbReference type="PANTHER" id="PTHR33516">
    <property type="entry name" value="LEXA REPRESSOR"/>
    <property type="match status" value="1"/>
</dbReference>
<dbReference type="InterPro" id="IPR015927">
    <property type="entry name" value="Peptidase_S24_S26A/B/C"/>
</dbReference>
<evidence type="ECO:0000256" key="13">
    <source>
        <dbReference type="RuleBase" id="RU003991"/>
    </source>
</evidence>
<dbReference type="HAMAP" id="MF_00015">
    <property type="entry name" value="LexA"/>
    <property type="match status" value="1"/>
</dbReference>
<evidence type="ECO:0000256" key="8">
    <source>
        <dbReference type="ARBA" id="ARBA00023125"/>
    </source>
</evidence>
<dbReference type="AlphaFoldDB" id="A0AAW9MXK5"/>
<dbReference type="EC" id="3.4.21.88" evidence="12"/>
<evidence type="ECO:0000256" key="3">
    <source>
        <dbReference type="ARBA" id="ARBA00022705"/>
    </source>
</evidence>
<comment type="catalytic activity">
    <reaction evidence="12">
        <text>Hydrolysis of Ala-|-Gly bond in repressor LexA.</text>
        <dbReference type="EC" id="3.4.21.88"/>
    </reaction>
</comment>
<evidence type="ECO:0000256" key="4">
    <source>
        <dbReference type="ARBA" id="ARBA00022763"/>
    </source>
</evidence>
<dbReference type="PRINTS" id="PR00726">
    <property type="entry name" value="LEXASERPTASE"/>
</dbReference>
<reference evidence="16 17" key="1">
    <citation type="submission" date="2024-01" db="EMBL/GenBank/DDBJ databases">
        <title>Complete genome sequence of Citroniella saccharovorans strain M6.X9, isolated from human fecal sample.</title>
        <authorList>
            <person name="Cheng G."/>
            <person name="Westerholm M."/>
            <person name="Schnurer A."/>
        </authorList>
    </citation>
    <scope>NUCLEOTIDE SEQUENCE [LARGE SCALE GENOMIC DNA]</scope>
    <source>
        <strain evidence="16 17">DSM 29873</strain>
    </source>
</reference>
<organism evidence="16 17">
    <name type="scientific">Citroniella saccharovorans</name>
    <dbReference type="NCBI Taxonomy" id="2053367"/>
    <lineage>
        <taxon>Bacteria</taxon>
        <taxon>Bacillati</taxon>
        <taxon>Bacillota</taxon>
        <taxon>Tissierellia</taxon>
        <taxon>Tissierellales</taxon>
        <taxon>Peptoniphilaceae</taxon>
        <taxon>Citroniella</taxon>
    </lineage>
</organism>
<dbReference type="InterPro" id="IPR006199">
    <property type="entry name" value="LexA_DNA-bd_dom"/>
</dbReference>
<dbReference type="GO" id="GO:0006281">
    <property type="term" value="P:DNA repair"/>
    <property type="evidence" value="ECO:0007669"/>
    <property type="project" value="UniProtKB-UniRule"/>
</dbReference>
<evidence type="ECO:0000313" key="16">
    <source>
        <dbReference type="EMBL" id="MEB3429613.1"/>
    </source>
</evidence>
<keyword evidence="9 12" id="KW-0804">Transcription</keyword>
<dbReference type="InterPro" id="IPR036390">
    <property type="entry name" value="WH_DNA-bd_sf"/>
</dbReference>
<keyword evidence="11 12" id="KW-0742">SOS response</keyword>
<dbReference type="InterPro" id="IPR050077">
    <property type="entry name" value="LexA_repressor"/>
</dbReference>
<keyword evidence="2 12" id="KW-0678">Repressor</keyword>
<comment type="subunit">
    <text evidence="12">Homodimer.</text>
</comment>
<evidence type="ECO:0000256" key="11">
    <source>
        <dbReference type="ARBA" id="ARBA00023236"/>
    </source>
</evidence>
<name>A0AAW9MXK5_9FIRM</name>
<dbReference type="CDD" id="cd06529">
    <property type="entry name" value="S24_LexA-like"/>
    <property type="match status" value="1"/>
</dbReference>
<keyword evidence="6 12" id="KW-0068">Autocatalytic cleavage</keyword>
<dbReference type="GO" id="GO:0006260">
    <property type="term" value="P:DNA replication"/>
    <property type="evidence" value="ECO:0007669"/>
    <property type="project" value="UniProtKB-UniRule"/>
</dbReference>
<feature type="DNA-binding region" description="H-T-H motif" evidence="12">
    <location>
        <begin position="29"/>
        <end position="49"/>
    </location>
</feature>
<feature type="domain" description="LexA repressor DNA-binding" evidence="15">
    <location>
        <begin position="4"/>
        <end position="66"/>
    </location>
</feature>
<dbReference type="Proteomes" id="UP001357733">
    <property type="component" value="Unassembled WGS sequence"/>
</dbReference>
<dbReference type="InterPro" id="IPR006200">
    <property type="entry name" value="LexA"/>
</dbReference>
<gene>
    <name evidence="12 16" type="primary">lexA</name>
    <name evidence="16" type="ORF">VLK81_06250</name>
</gene>
<evidence type="ECO:0000256" key="9">
    <source>
        <dbReference type="ARBA" id="ARBA00023163"/>
    </source>
</evidence>
<sequence>MSLELTDKESLIFDFIKKSIDFTGYPPSIREICASCDIKSTSTCHSYLNKIEKKGYIKRDSLKNRAIEIIKEDNDSPFLKKTPFVPILGDVTAGIPILAQEQIEDSFPIPIDIAQRGNHFMLKVHGESMIEAGIYDGDKILVRQQNVCENGDIVVALIEDSATIKRFYKRNGYIELVPENSTMEPIIVKDCTILGRVIGLYREY</sequence>
<dbReference type="NCBIfam" id="TIGR00498">
    <property type="entry name" value="lexA"/>
    <property type="match status" value="1"/>
</dbReference>
<evidence type="ECO:0000259" key="14">
    <source>
        <dbReference type="Pfam" id="PF00717"/>
    </source>
</evidence>
<dbReference type="GO" id="GO:0003677">
    <property type="term" value="F:DNA binding"/>
    <property type="evidence" value="ECO:0007669"/>
    <property type="project" value="UniProtKB-UniRule"/>
</dbReference>
<evidence type="ECO:0000256" key="12">
    <source>
        <dbReference type="HAMAP-Rule" id="MF_00015"/>
    </source>
</evidence>
<feature type="site" description="Cleavage; by autolysis" evidence="12">
    <location>
        <begin position="93"/>
        <end position="94"/>
    </location>
</feature>